<gene>
    <name evidence="1" type="ORF">CR513_39299</name>
</gene>
<reference evidence="1" key="1">
    <citation type="submission" date="2018-05" db="EMBL/GenBank/DDBJ databases">
        <title>Draft genome of Mucuna pruriens seed.</title>
        <authorList>
            <person name="Nnadi N.E."/>
            <person name="Vos R."/>
            <person name="Hasami M.H."/>
            <person name="Devisetty U.K."/>
            <person name="Aguiy J.C."/>
        </authorList>
    </citation>
    <scope>NUCLEOTIDE SEQUENCE [LARGE SCALE GENOMIC DNA]</scope>
    <source>
        <strain evidence="1">JCA_2017</strain>
    </source>
</reference>
<comment type="caution">
    <text evidence="1">The sequence shown here is derived from an EMBL/GenBank/DDBJ whole genome shotgun (WGS) entry which is preliminary data.</text>
</comment>
<dbReference type="Proteomes" id="UP000257109">
    <property type="component" value="Unassembled WGS sequence"/>
</dbReference>
<sequence length="82" mass="9160">MWQLTTKSTVYDINMPRGELVIRHSSLISHRLHSDDSSLGSIALTISEPLSSTILVSRFQIRIPTRKSGKNERTVDGLASPR</sequence>
<accession>A0A371FPD0</accession>
<name>A0A371FPD0_MUCPR</name>
<evidence type="ECO:0000313" key="2">
    <source>
        <dbReference type="Proteomes" id="UP000257109"/>
    </source>
</evidence>
<dbReference type="AlphaFoldDB" id="A0A371FPD0"/>
<proteinExistence type="predicted"/>
<feature type="non-terminal residue" evidence="1">
    <location>
        <position position="1"/>
    </location>
</feature>
<protein>
    <submittedName>
        <fullName evidence="1">Uncharacterized protein</fullName>
    </submittedName>
</protein>
<dbReference type="EMBL" id="QJKJ01008305">
    <property type="protein sequence ID" value="RDX80189.1"/>
    <property type="molecule type" value="Genomic_DNA"/>
</dbReference>
<organism evidence="1 2">
    <name type="scientific">Mucuna pruriens</name>
    <name type="common">Velvet bean</name>
    <name type="synonym">Dolichos pruriens</name>
    <dbReference type="NCBI Taxonomy" id="157652"/>
    <lineage>
        <taxon>Eukaryota</taxon>
        <taxon>Viridiplantae</taxon>
        <taxon>Streptophyta</taxon>
        <taxon>Embryophyta</taxon>
        <taxon>Tracheophyta</taxon>
        <taxon>Spermatophyta</taxon>
        <taxon>Magnoliopsida</taxon>
        <taxon>eudicotyledons</taxon>
        <taxon>Gunneridae</taxon>
        <taxon>Pentapetalae</taxon>
        <taxon>rosids</taxon>
        <taxon>fabids</taxon>
        <taxon>Fabales</taxon>
        <taxon>Fabaceae</taxon>
        <taxon>Papilionoideae</taxon>
        <taxon>50 kb inversion clade</taxon>
        <taxon>NPAAA clade</taxon>
        <taxon>indigoferoid/millettioid clade</taxon>
        <taxon>Phaseoleae</taxon>
        <taxon>Mucuna</taxon>
    </lineage>
</organism>
<keyword evidence="2" id="KW-1185">Reference proteome</keyword>
<evidence type="ECO:0000313" key="1">
    <source>
        <dbReference type="EMBL" id="RDX80189.1"/>
    </source>
</evidence>